<name>A0A0F9HJU0_9ZZZZ</name>
<dbReference type="AlphaFoldDB" id="A0A0F9HJU0"/>
<comment type="caution">
    <text evidence="1">The sequence shown here is derived from an EMBL/GenBank/DDBJ whole genome shotgun (WGS) entry which is preliminary data.</text>
</comment>
<protein>
    <submittedName>
        <fullName evidence="1">Uncharacterized protein</fullName>
    </submittedName>
</protein>
<gene>
    <name evidence="1" type="ORF">LCGC14_1774340</name>
</gene>
<dbReference type="EMBL" id="LAZR01016679">
    <property type="protein sequence ID" value="KKM03447.1"/>
    <property type="molecule type" value="Genomic_DNA"/>
</dbReference>
<reference evidence="1" key="1">
    <citation type="journal article" date="2015" name="Nature">
        <title>Complex archaea that bridge the gap between prokaryotes and eukaryotes.</title>
        <authorList>
            <person name="Spang A."/>
            <person name="Saw J.H."/>
            <person name="Jorgensen S.L."/>
            <person name="Zaremba-Niedzwiedzka K."/>
            <person name="Martijn J."/>
            <person name="Lind A.E."/>
            <person name="van Eijk R."/>
            <person name="Schleper C."/>
            <person name="Guy L."/>
            <person name="Ettema T.J."/>
        </authorList>
    </citation>
    <scope>NUCLEOTIDE SEQUENCE</scope>
</reference>
<proteinExistence type="predicted"/>
<accession>A0A0F9HJU0</accession>
<evidence type="ECO:0000313" key="1">
    <source>
        <dbReference type="EMBL" id="KKM03447.1"/>
    </source>
</evidence>
<sequence>MDLSDWNKKIYRNEDGSFVGGGLHAEELWEEFGIKSGPKFERASWSHIPERWAEDVRVFIREVQAELGDRVVFEQIKEKFCDLTVYCRCVDDYARKRLLELKQECVERLINKGVHPQTNRSK</sequence>
<organism evidence="1">
    <name type="scientific">marine sediment metagenome</name>
    <dbReference type="NCBI Taxonomy" id="412755"/>
    <lineage>
        <taxon>unclassified sequences</taxon>
        <taxon>metagenomes</taxon>
        <taxon>ecological metagenomes</taxon>
    </lineage>
</organism>